<evidence type="ECO:0000256" key="1">
    <source>
        <dbReference type="SAM" id="MobiDB-lite"/>
    </source>
</evidence>
<dbReference type="EMBL" id="QTTT01000001">
    <property type="protein sequence ID" value="REF00632.1"/>
    <property type="molecule type" value="Genomic_DNA"/>
</dbReference>
<accession>A0A3D9TA33</accession>
<gene>
    <name evidence="2" type="ORF">DFJ69_6188</name>
</gene>
<comment type="caution">
    <text evidence="2">The sequence shown here is derived from an EMBL/GenBank/DDBJ whole genome shotgun (WGS) entry which is preliminary data.</text>
</comment>
<keyword evidence="3" id="KW-1185">Reference proteome</keyword>
<reference evidence="2" key="1">
    <citation type="submission" date="2018-08" db="EMBL/GenBank/DDBJ databases">
        <title>Sequencing the genomes of 1000 actinobacteria strains.</title>
        <authorList>
            <person name="Klenk H.-P."/>
        </authorList>
    </citation>
    <scope>NUCLEOTIDE SEQUENCE [LARGE SCALE GENOMIC DNA]</scope>
    <source>
        <strain evidence="2">DSM 43927</strain>
    </source>
</reference>
<protein>
    <submittedName>
        <fullName evidence="2">Uncharacterized protein</fullName>
    </submittedName>
</protein>
<feature type="compositionally biased region" description="Low complexity" evidence="1">
    <location>
        <begin position="199"/>
        <end position="215"/>
    </location>
</feature>
<feature type="region of interest" description="Disordered" evidence="1">
    <location>
        <begin position="191"/>
        <end position="224"/>
    </location>
</feature>
<dbReference type="Proteomes" id="UP000256661">
    <property type="component" value="Unassembled WGS sequence"/>
</dbReference>
<dbReference type="AlphaFoldDB" id="A0A3D9TA33"/>
<organism evidence="2 3">
    <name type="scientific">Thermomonospora umbrina</name>
    <dbReference type="NCBI Taxonomy" id="111806"/>
    <lineage>
        <taxon>Bacteria</taxon>
        <taxon>Bacillati</taxon>
        <taxon>Actinomycetota</taxon>
        <taxon>Actinomycetes</taxon>
        <taxon>Streptosporangiales</taxon>
        <taxon>Thermomonosporaceae</taxon>
        <taxon>Thermomonospora</taxon>
    </lineage>
</organism>
<name>A0A3D9TA33_9ACTN</name>
<evidence type="ECO:0000313" key="2">
    <source>
        <dbReference type="EMBL" id="REF00632.1"/>
    </source>
</evidence>
<evidence type="ECO:0000313" key="3">
    <source>
        <dbReference type="Proteomes" id="UP000256661"/>
    </source>
</evidence>
<sequence length="224" mass="23130">MVRHLAMRADPGRRAAAAQPEPAGLRLGLVLLGAHGGAGTTTLARLLEASGAETYDLGRIGPRHALGGPAYVEMGDWDGLVLVSRNTVAAAGAATLAVRGLVDGGHVPHLLVVVSDGAGTEPKAAKARFDLVEPRLATGIVRMPFEAGLRLVDDPTEVRLHKATRAALERICALRPAPPRARAGRSTIAEFPLGPVLDPGGRAPRPQAAVRAPAGSSTSRGKEM</sequence>
<proteinExistence type="predicted"/>